<organism evidence="1 3">
    <name type="scientific">Glycomyces lechevalierae</name>
    <dbReference type="NCBI Taxonomy" id="256034"/>
    <lineage>
        <taxon>Bacteria</taxon>
        <taxon>Bacillati</taxon>
        <taxon>Actinomycetota</taxon>
        <taxon>Actinomycetes</taxon>
        <taxon>Glycomycetales</taxon>
        <taxon>Glycomycetaceae</taxon>
        <taxon>Glycomyces</taxon>
    </lineage>
</organism>
<name>A0A9X3SZP7_9ACTN</name>
<reference evidence="2 4" key="2">
    <citation type="submission" date="2023-07" db="EMBL/GenBank/DDBJ databases">
        <title>Sequencing the genomes of 1000 actinobacteria strains.</title>
        <authorList>
            <person name="Klenk H.-P."/>
        </authorList>
    </citation>
    <scope>NUCLEOTIDE SEQUENCE [LARGE SCALE GENOMIC DNA]</scope>
    <source>
        <strain evidence="2 4">DSM 44724</strain>
    </source>
</reference>
<evidence type="ECO:0000313" key="4">
    <source>
        <dbReference type="Proteomes" id="UP001183604"/>
    </source>
</evidence>
<dbReference type="AlphaFoldDB" id="A0A9X3SZP7"/>
<dbReference type="Proteomes" id="UP001183604">
    <property type="component" value="Unassembled WGS sequence"/>
</dbReference>
<reference evidence="1" key="1">
    <citation type="submission" date="2022-12" db="EMBL/GenBank/DDBJ databases">
        <title>Gycomyces niveus sp.nov., a novel actinomycete isolated from soil in Shouguang.</title>
        <authorList>
            <person name="Yang X."/>
        </authorList>
    </citation>
    <scope>NUCLEOTIDE SEQUENCE</scope>
    <source>
        <strain evidence="1">DSM 44724</strain>
    </source>
</reference>
<evidence type="ECO:0000313" key="1">
    <source>
        <dbReference type="EMBL" id="MDA1387631.1"/>
    </source>
</evidence>
<evidence type="ECO:0000313" key="2">
    <source>
        <dbReference type="EMBL" id="MDR7336602.1"/>
    </source>
</evidence>
<evidence type="ECO:0000313" key="3">
    <source>
        <dbReference type="Proteomes" id="UP001145799"/>
    </source>
</evidence>
<gene>
    <name evidence="2" type="ORF">J2S69_000321</name>
    <name evidence="1" type="ORF">O2L01_21735</name>
</gene>
<protein>
    <submittedName>
        <fullName evidence="1">Uncharacterized protein</fullName>
    </submittedName>
</protein>
<keyword evidence="4" id="KW-1185">Reference proteome</keyword>
<accession>A0A9X3SZP7</accession>
<dbReference type="Proteomes" id="UP001145799">
    <property type="component" value="Unassembled WGS sequence"/>
</dbReference>
<dbReference type="RefSeq" id="WP_270124136.1">
    <property type="nucleotide sequence ID" value="NZ_BAAAOM010000002.1"/>
</dbReference>
<dbReference type="EMBL" id="JAPZVQ010000017">
    <property type="protein sequence ID" value="MDA1387631.1"/>
    <property type="molecule type" value="Genomic_DNA"/>
</dbReference>
<dbReference type="EMBL" id="JAVDYD010000001">
    <property type="protein sequence ID" value="MDR7336602.1"/>
    <property type="molecule type" value="Genomic_DNA"/>
</dbReference>
<comment type="caution">
    <text evidence="1">The sequence shown here is derived from an EMBL/GenBank/DDBJ whole genome shotgun (WGS) entry which is preliminary data.</text>
</comment>
<proteinExistence type="predicted"/>
<sequence>MTEHRDGAYIAALDTELRNAGVASRGMALLNQRVLFRHRGEASLRPGRLELSGWEGNEAMVVTPGDLTDVQRTFTELYGRFVGGGSAEWGAPIILSRTESRPALYLLFEHRAFLEKSANVEWHLALLEWRQHRTA</sequence>